<comment type="caution">
    <text evidence="1">The sequence shown here is derived from an EMBL/GenBank/DDBJ whole genome shotgun (WGS) entry which is preliminary data.</text>
</comment>
<reference evidence="1 2" key="1">
    <citation type="submission" date="2015-08" db="EMBL/GenBank/DDBJ databases">
        <title>Antibacterial properties of a collection of Vibrionaceae strains.</title>
        <authorList>
            <person name="Giubergia S."/>
        </authorList>
    </citation>
    <scope>NUCLEOTIDE SEQUENCE [LARGE SCALE GENOMIC DNA]</scope>
    <source>
        <strain evidence="1 2">S0821</strain>
    </source>
</reference>
<gene>
    <name evidence="1" type="ORF">AMR76_00835</name>
</gene>
<accession>A0A0Q2V4Z2</accession>
<proteinExistence type="predicted"/>
<keyword evidence="2" id="KW-1185">Reference proteome</keyword>
<name>A0A0Q2V4Z2_VIBFU</name>
<dbReference type="EMBL" id="LKHS01000001">
    <property type="protein sequence ID" value="KQH87872.1"/>
    <property type="molecule type" value="Genomic_DNA"/>
</dbReference>
<evidence type="ECO:0000313" key="1">
    <source>
        <dbReference type="EMBL" id="KQH87872.1"/>
    </source>
</evidence>
<dbReference type="RefSeq" id="WP_055464977.1">
    <property type="nucleotide sequence ID" value="NZ_LKHS01000001.1"/>
</dbReference>
<dbReference type="AlphaFoldDB" id="A0A0Q2V4Z2"/>
<organism evidence="1 2">
    <name type="scientific">Vibrio furnissii</name>
    <dbReference type="NCBI Taxonomy" id="29494"/>
    <lineage>
        <taxon>Bacteria</taxon>
        <taxon>Pseudomonadati</taxon>
        <taxon>Pseudomonadota</taxon>
        <taxon>Gammaproteobacteria</taxon>
        <taxon>Vibrionales</taxon>
        <taxon>Vibrionaceae</taxon>
        <taxon>Vibrio</taxon>
    </lineage>
</organism>
<dbReference type="InParanoid" id="A0A0Q2V4Z2"/>
<evidence type="ECO:0000313" key="2">
    <source>
        <dbReference type="Proteomes" id="UP000051221"/>
    </source>
</evidence>
<dbReference type="Proteomes" id="UP000051221">
    <property type="component" value="Unassembled WGS sequence"/>
</dbReference>
<sequence length="192" mass="23040">MRNICFFIGFLFIDGFYSLGQGVNEIVNISYVDTENNKIQPFKHNDFEIYFEKNGFIKNEEGLNNESLSVFYVIDGKQSLLFRQEEFNPYGQSALVLTCKSGDKTILFVQTRFSSSSNIYPWYIQFTPYIYEYMNGKFERYEIKENKYFYGDDYFNRLIIDDVPPKVNYPYYDEKRVYKRLFETKVCNDFDD</sequence>
<protein>
    <submittedName>
        <fullName evidence="1">Uncharacterized protein</fullName>
    </submittedName>
</protein>